<dbReference type="RefSeq" id="WP_255511369.1">
    <property type="nucleotide sequence ID" value="NZ_SLWM01000015.1"/>
</dbReference>
<reference evidence="1 2" key="1">
    <citation type="journal article" date="2015" name="Stand. Genomic Sci.">
        <title>Genomic Encyclopedia of Bacterial and Archaeal Type Strains, Phase III: the genomes of soil and plant-associated and newly described type strains.</title>
        <authorList>
            <person name="Whitman W.B."/>
            <person name="Woyke T."/>
            <person name="Klenk H.P."/>
            <person name="Zhou Y."/>
            <person name="Lilburn T.G."/>
            <person name="Beck B.J."/>
            <person name="De Vos P."/>
            <person name="Vandamme P."/>
            <person name="Eisen J.A."/>
            <person name="Garrity G."/>
            <person name="Hugenholtz P."/>
            <person name="Kyrpides N.C."/>
        </authorList>
    </citation>
    <scope>NUCLEOTIDE SEQUENCE [LARGE SCALE GENOMIC DNA]</scope>
    <source>
        <strain evidence="1 2">VKM Ac-2538</strain>
    </source>
</reference>
<name>A0ABY2BDD2_9ACTN</name>
<organism evidence="1 2">
    <name type="scientific">Kribbella orskensis</name>
    <dbReference type="NCBI Taxonomy" id="2512216"/>
    <lineage>
        <taxon>Bacteria</taxon>
        <taxon>Bacillati</taxon>
        <taxon>Actinomycetota</taxon>
        <taxon>Actinomycetes</taxon>
        <taxon>Propionibacteriales</taxon>
        <taxon>Kribbellaceae</taxon>
        <taxon>Kribbella</taxon>
    </lineage>
</organism>
<evidence type="ECO:0000313" key="1">
    <source>
        <dbReference type="EMBL" id="TCO17019.1"/>
    </source>
</evidence>
<dbReference type="EMBL" id="SLWM01000015">
    <property type="protein sequence ID" value="TCO17019.1"/>
    <property type="molecule type" value="Genomic_DNA"/>
</dbReference>
<accession>A0ABY2BDD2</accession>
<keyword evidence="2" id="KW-1185">Reference proteome</keyword>
<gene>
    <name evidence="1" type="ORF">EV644_11539</name>
</gene>
<dbReference type="Proteomes" id="UP000295818">
    <property type="component" value="Unassembled WGS sequence"/>
</dbReference>
<evidence type="ECO:0000313" key="2">
    <source>
        <dbReference type="Proteomes" id="UP000295818"/>
    </source>
</evidence>
<protein>
    <submittedName>
        <fullName evidence="1">Uncharacterized protein</fullName>
    </submittedName>
</protein>
<proteinExistence type="predicted"/>
<comment type="caution">
    <text evidence="1">The sequence shown here is derived from an EMBL/GenBank/DDBJ whole genome shotgun (WGS) entry which is preliminary data.</text>
</comment>
<sequence>MTKSDESVMTVEQARKISAPLYEALNRPAEKDVSALLAEA</sequence>